<keyword evidence="5" id="KW-1185">Reference proteome</keyword>
<evidence type="ECO:0000256" key="1">
    <source>
        <dbReference type="ARBA" id="ARBA00006484"/>
    </source>
</evidence>
<gene>
    <name evidence="4" type="ORF">C8N34_106110</name>
</gene>
<dbReference type="EMBL" id="QBKP01000006">
    <property type="protein sequence ID" value="PTX49930.1"/>
    <property type="molecule type" value="Genomic_DNA"/>
</dbReference>
<dbReference type="InterPro" id="IPR057326">
    <property type="entry name" value="KR_dom"/>
</dbReference>
<protein>
    <submittedName>
        <fullName evidence="4">2-deoxy-D-gluconate 3-dehydrogenase</fullName>
    </submittedName>
</protein>
<dbReference type="CDD" id="cd05233">
    <property type="entry name" value="SDR_c"/>
    <property type="match status" value="1"/>
</dbReference>
<reference evidence="4 5" key="1">
    <citation type="submission" date="2018-04" db="EMBL/GenBank/DDBJ databases">
        <title>Genomic Encyclopedia of Archaeal and Bacterial Type Strains, Phase II (KMG-II): from individual species to whole genera.</title>
        <authorList>
            <person name="Goeker M."/>
        </authorList>
    </citation>
    <scope>NUCLEOTIDE SEQUENCE [LARGE SCALE GENOMIC DNA]</scope>
    <source>
        <strain evidence="4 5">DSM 21823</strain>
    </source>
</reference>
<name>A0A2T6B1H3_9RHOB</name>
<dbReference type="Pfam" id="PF13561">
    <property type="entry name" value="adh_short_C2"/>
    <property type="match status" value="1"/>
</dbReference>
<dbReference type="PANTHER" id="PTHR42760:SF115">
    <property type="entry name" value="3-OXOACYL-[ACYL-CARRIER-PROTEIN] REDUCTASE FABG"/>
    <property type="match status" value="1"/>
</dbReference>
<dbReference type="InterPro" id="IPR036291">
    <property type="entry name" value="NAD(P)-bd_dom_sf"/>
</dbReference>
<organism evidence="4 5">
    <name type="scientific">Gemmobacter caeni</name>
    <dbReference type="NCBI Taxonomy" id="589035"/>
    <lineage>
        <taxon>Bacteria</taxon>
        <taxon>Pseudomonadati</taxon>
        <taxon>Pseudomonadota</taxon>
        <taxon>Alphaproteobacteria</taxon>
        <taxon>Rhodobacterales</taxon>
        <taxon>Paracoccaceae</taxon>
        <taxon>Gemmobacter</taxon>
    </lineage>
</organism>
<dbReference type="RefSeq" id="WP_108128895.1">
    <property type="nucleotide sequence ID" value="NZ_QBKP01000006.1"/>
</dbReference>
<dbReference type="PANTHER" id="PTHR42760">
    <property type="entry name" value="SHORT-CHAIN DEHYDROGENASES/REDUCTASES FAMILY MEMBER"/>
    <property type="match status" value="1"/>
</dbReference>
<dbReference type="PRINTS" id="PR00080">
    <property type="entry name" value="SDRFAMILY"/>
</dbReference>
<evidence type="ECO:0000313" key="5">
    <source>
        <dbReference type="Proteomes" id="UP000244224"/>
    </source>
</evidence>
<comment type="caution">
    <text evidence="4">The sequence shown here is derived from an EMBL/GenBank/DDBJ whole genome shotgun (WGS) entry which is preliminary data.</text>
</comment>
<dbReference type="GO" id="GO:0016616">
    <property type="term" value="F:oxidoreductase activity, acting on the CH-OH group of donors, NAD or NADP as acceptor"/>
    <property type="evidence" value="ECO:0007669"/>
    <property type="project" value="TreeGrafter"/>
</dbReference>
<dbReference type="OrthoDB" id="9796652at2"/>
<dbReference type="AlphaFoldDB" id="A0A2T6B1H3"/>
<dbReference type="PRINTS" id="PR00081">
    <property type="entry name" value="GDHRDH"/>
</dbReference>
<dbReference type="SUPFAM" id="SSF51735">
    <property type="entry name" value="NAD(P)-binding Rossmann-fold domains"/>
    <property type="match status" value="1"/>
</dbReference>
<dbReference type="InterPro" id="IPR002347">
    <property type="entry name" value="SDR_fam"/>
</dbReference>
<dbReference type="Proteomes" id="UP000244224">
    <property type="component" value="Unassembled WGS sequence"/>
</dbReference>
<proteinExistence type="inferred from homology"/>
<dbReference type="FunFam" id="3.40.50.720:FF:000084">
    <property type="entry name" value="Short-chain dehydrogenase reductase"/>
    <property type="match status" value="1"/>
</dbReference>
<sequence>MDLFRLEGRAALITGGASGIGLATARLFHRAGARVAILDRDAAAVRAVCSAEGLTLALAADVTRADEVEAALAQAETALDGIDILVNSAGIALRMAATEMPQADWDRVVAVNQTGLFLVSRAVARGMLARGRPAAMVHLSSILAFSGGGLYPNLSYHATKGAVASMARAMANEWAPLIRVNAVAPTWVRTGFIGKLESDPALMQRMQAAMPLGRMAETEEVAAAILFLASDAAAMITGHNLPVDGGFLSR</sequence>
<accession>A0A2T6B1H3</accession>
<feature type="domain" description="Ketoreductase" evidence="3">
    <location>
        <begin position="9"/>
        <end position="177"/>
    </location>
</feature>
<dbReference type="SMART" id="SM00822">
    <property type="entry name" value="PKS_KR"/>
    <property type="match status" value="1"/>
</dbReference>
<dbReference type="Gene3D" id="3.40.50.720">
    <property type="entry name" value="NAD(P)-binding Rossmann-like Domain"/>
    <property type="match status" value="1"/>
</dbReference>
<evidence type="ECO:0000256" key="2">
    <source>
        <dbReference type="ARBA" id="ARBA00023002"/>
    </source>
</evidence>
<evidence type="ECO:0000259" key="3">
    <source>
        <dbReference type="SMART" id="SM00822"/>
    </source>
</evidence>
<keyword evidence="2" id="KW-0560">Oxidoreductase</keyword>
<comment type="similarity">
    <text evidence="1">Belongs to the short-chain dehydrogenases/reductases (SDR) family.</text>
</comment>
<evidence type="ECO:0000313" key="4">
    <source>
        <dbReference type="EMBL" id="PTX49930.1"/>
    </source>
</evidence>